<keyword evidence="1" id="KW-0175">Coiled coil</keyword>
<keyword evidence="4" id="KW-1185">Reference proteome</keyword>
<dbReference type="AlphaFoldDB" id="A0A5C6XIW9"/>
<dbReference type="EMBL" id="VOSM01000001">
    <property type="protein sequence ID" value="TXD39468.1"/>
    <property type="molecule type" value="Genomic_DNA"/>
</dbReference>
<feature type="compositionally biased region" description="Low complexity" evidence="2">
    <location>
        <begin position="399"/>
        <end position="412"/>
    </location>
</feature>
<evidence type="ECO:0000313" key="3">
    <source>
        <dbReference type="EMBL" id="TXD39468.1"/>
    </source>
</evidence>
<proteinExistence type="predicted"/>
<feature type="compositionally biased region" description="Basic and acidic residues" evidence="2">
    <location>
        <begin position="544"/>
        <end position="555"/>
    </location>
</feature>
<name>A0A5C6XIW9_9DELT</name>
<feature type="coiled-coil region" evidence="1">
    <location>
        <begin position="442"/>
        <end position="476"/>
    </location>
</feature>
<accession>A0A5C6XIW9</accession>
<reference evidence="3 4" key="1">
    <citation type="submission" date="2019-08" db="EMBL/GenBank/DDBJ databases">
        <title>Bradymonadales sp. TMQ4.</title>
        <authorList>
            <person name="Liang Q."/>
        </authorList>
    </citation>
    <scope>NUCLEOTIDE SEQUENCE [LARGE SCALE GENOMIC DNA]</scope>
    <source>
        <strain evidence="3 4">TMQ4</strain>
    </source>
</reference>
<sequence length="572" mass="61449">MTEVMDEASSGEAGRVWILSDQRAREGAYEAVVQGLKGRGVDAELVSISEVLGTAAREALAGGAERLLRGIRVATRGHAGDEDFIGALRRARPDVLVLTSPRFVRALSVIESLTGVGAVQVGLVHEHVAASAWFAGSVHGFVVPDTRTAEAFEAEGAVADRVQVAGPVVRLQSLNAPERDATRSELGLSESLVVLVRAEHIDHATLEKLVFQCTLMDRQARVIFHHGGDGAVAATLRRAADQYGLAASMFGQVADLERYVVAADMVIAAGDDPYLADVMVCGTPALLLGTNEGADAEAEALQRRGLAGRVHDVLRLGSELDRFTEPQRLKDLREHLVEARDAQANTRVVDALIAALKSREAWRKPTTTDAPPAGEQAPVAGPFESIGRGGPAGDDRSKSATGPATSGATGAEKAGGEAAEKGALVVPPPRAKPQEPRATISAAEAREQLAQLILSERECERRLEELEKHQERWRGRLELAREWNEQDLEEEARAILRGYQDEAGPLVQELADIRRQKEKLKSAARGGAPQTGDEGGAGGSERSSQIEERFQRMEVDRDLKGLKDRIKRELGE</sequence>
<evidence type="ECO:0000256" key="1">
    <source>
        <dbReference type="SAM" id="Coils"/>
    </source>
</evidence>
<dbReference type="RefSeq" id="WP_146979893.1">
    <property type="nucleotide sequence ID" value="NZ_VOSM01000001.1"/>
</dbReference>
<evidence type="ECO:0000313" key="4">
    <source>
        <dbReference type="Proteomes" id="UP000321412"/>
    </source>
</evidence>
<comment type="caution">
    <text evidence="3">The sequence shown here is derived from an EMBL/GenBank/DDBJ whole genome shotgun (WGS) entry which is preliminary data.</text>
</comment>
<evidence type="ECO:0000256" key="2">
    <source>
        <dbReference type="SAM" id="MobiDB-lite"/>
    </source>
</evidence>
<gene>
    <name evidence="3" type="ORF">FRC98_03470</name>
</gene>
<organism evidence="3 4">
    <name type="scientific">Lujinxingia vulgaris</name>
    <dbReference type="NCBI Taxonomy" id="2600176"/>
    <lineage>
        <taxon>Bacteria</taxon>
        <taxon>Deltaproteobacteria</taxon>
        <taxon>Bradymonadales</taxon>
        <taxon>Lujinxingiaceae</taxon>
        <taxon>Lujinxingia</taxon>
    </lineage>
</organism>
<protein>
    <submittedName>
        <fullName evidence="3">Uncharacterized protein</fullName>
    </submittedName>
</protein>
<feature type="region of interest" description="Disordered" evidence="2">
    <location>
        <begin position="517"/>
        <end position="555"/>
    </location>
</feature>
<feature type="region of interest" description="Disordered" evidence="2">
    <location>
        <begin position="362"/>
        <end position="439"/>
    </location>
</feature>
<dbReference type="Proteomes" id="UP000321412">
    <property type="component" value="Unassembled WGS sequence"/>
</dbReference>
<dbReference type="SUPFAM" id="SSF53756">
    <property type="entry name" value="UDP-Glycosyltransferase/glycogen phosphorylase"/>
    <property type="match status" value="1"/>
</dbReference>
<dbReference type="OrthoDB" id="5484263at2"/>